<dbReference type="Gene3D" id="3.40.50.1460">
    <property type="match status" value="1"/>
</dbReference>
<feature type="non-terminal residue" evidence="1">
    <location>
        <position position="366"/>
    </location>
</feature>
<keyword evidence="2" id="KW-1185">Reference proteome</keyword>
<evidence type="ECO:0008006" key="3">
    <source>
        <dbReference type="Google" id="ProtNLM"/>
    </source>
</evidence>
<dbReference type="Proteomes" id="UP000799536">
    <property type="component" value="Unassembled WGS sequence"/>
</dbReference>
<protein>
    <recommendedName>
        <fullName evidence="3">Caspase domain protein</fullName>
    </recommendedName>
</protein>
<dbReference type="AlphaFoldDB" id="A0A9P4MNS1"/>
<evidence type="ECO:0000313" key="1">
    <source>
        <dbReference type="EMBL" id="KAF2197242.1"/>
    </source>
</evidence>
<reference evidence="1" key="1">
    <citation type="journal article" date="2020" name="Stud. Mycol.">
        <title>101 Dothideomycetes genomes: a test case for predicting lifestyles and emergence of pathogens.</title>
        <authorList>
            <person name="Haridas S."/>
            <person name="Albert R."/>
            <person name="Binder M."/>
            <person name="Bloem J."/>
            <person name="Labutti K."/>
            <person name="Salamov A."/>
            <person name="Andreopoulos B."/>
            <person name="Baker S."/>
            <person name="Barry K."/>
            <person name="Bills G."/>
            <person name="Bluhm B."/>
            <person name="Cannon C."/>
            <person name="Castanera R."/>
            <person name="Culley D."/>
            <person name="Daum C."/>
            <person name="Ezra D."/>
            <person name="Gonzalez J."/>
            <person name="Henrissat B."/>
            <person name="Kuo A."/>
            <person name="Liang C."/>
            <person name="Lipzen A."/>
            <person name="Lutzoni F."/>
            <person name="Magnuson J."/>
            <person name="Mondo S."/>
            <person name="Nolan M."/>
            <person name="Ohm R."/>
            <person name="Pangilinan J."/>
            <person name="Park H.-J."/>
            <person name="Ramirez L."/>
            <person name="Alfaro M."/>
            <person name="Sun H."/>
            <person name="Tritt A."/>
            <person name="Yoshinaga Y."/>
            <person name="Zwiers L.-H."/>
            <person name="Turgeon B."/>
            <person name="Goodwin S."/>
            <person name="Spatafora J."/>
            <person name="Crous P."/>
            <person name="Grigoriev I."/>
        </authorList>
    </citation>
    <scope>NUCLEOTIDE SEQUENCE</scope>
    <source>
        <strain evidence="1">ATCC 74209</strain>
    </source>
</reference>
<feature type="non-terminal residue" evidence="1">
    <location>
        <position position="1"/>
    </location>
</feature>
<comment type="caution">
    <text evidence="1">The sequence shown here is derived from an EMBL/GenBank/DDBJ whole genome shotgun (WGS) entry which is preliminary data.</text>
</comment>
<accession>A0A9P4MNS1</accession>
<dbReference type="OrthoDB" id="4760831at2759"/>
<proteinExistence type="predicted"/>
<evidence type="ECO:0000313" key="2">
    <source>
        <dbReference type="Proteomes" id="UP000799536"/>
    </source>
</evidence>
<name>A0A9P4MNS1_9PLEO</name>
<sequence>NATPESFKSENDEAQKRASEMQLWWDEAIARKMNIPDGYHNVAVLLVKWADNLDELGTREETEELRDIFKYQFHYETQIVELNVASKPQHQLNRHLSAFVEKHDGPHNLMIVYYTGHGIYREDGKYLQLSAYVNIFFSPISCGLVKEACANWNKAEEVLRDDEVEGDVLTILDTCFSSNLAKSGREDVRTYELLSACGFDSITEGPGENSFTRALIDALKELLEKYKDGSFTTFHLNQQILLNPARRSTPSQLWYRLRHHERHIRLAPLQPAQNRLRKPSLPRPPRGYLTLRFALRDDTLNQQQIEFLTQKLSDAFKNKALVGLHRIDWLGIKPARSTHFGRAALALYACAQWKKFLNKRRQEKKE</sequence>
<dbReference type="EMBL" id="ML994259">
    <property type="protein sequence ID" value="KAF2197242.1"/>
    <property type="molecule type" value="Genomic_DNA"/>
</dbReference>
<gene>
    <name evidence="1" type="ORF">GQ43DRAFT_344045</name>
</gene>
<organism evidence="1 2">
    <name type="scientific">Delitschia confertaspora ATCC 74209</name>
    <dbReference type="NCBI Taxonomy" id="1513339"/>
    <lineage>
        <taxon>Eukaryota</taxon>
        <taxon>Fungi</taxon>
        <taxon>Dikarya</taxon>
        <taxon>Ascomycota</taxon>
        <taxon>Pezizomycotina</taxon>
        <taxon>Dothideomycetes</taxon>
        <taxon>Pleosporomycetidae</taxon>
        <taxon>Pleosporales</taxon>
        <taxon>Delitschiaceae</taxon>
        <taxon>Delitschia</taxon>
    </lineage>
</organism>